<evidence type="ECO:0000313" key="3">
    <source>
        <dbReference type="Proteomes" id="UP000053766"/>
    </source>
</evidence>
<organism evidence="2 3">
    <name type="scientific">Dictyocaulus viviparus</name>
    <name type="common">Bovine lungworm</name>
    <dbReference type="NCBI Taxonomy" id="29172"/>
    <lineage>
        <taxon>Eukaryota</taxon>
        <taxon>Metazoa</taxon>
        <taxon>Ecdysozoa</taxon>
        <taxon>Nematoda</taxon>
        <taxon>Chromadorea</taxon>
        <taxon>Rhabditida</taxon>
        <taxon>Rhabditina</taxon>
        <taxon>Rhabditomorpha</taxon>
        <taxon>Strongyloidea</taxon>
        <taxon>Metastrongylidae</taxon>
        <taxon>Dictyocaulus</taxon>
    </lineage>
</organism>
<dbReference type="EMBL" id="KN716152">
    <property type="protein sequence ID" value="KJH53407.1"/>
    <property type="molecule type" value="Genomic_DNA"/>
</dbReference>
<proteinExistence type="predicted"/>
<feature type="compositionally biased region" description="Basic and acidic residues" evidence="1">
    <location>
        <begin position="85"/>
        <end position="128"/>
    </location>
</feature>
<sequence>MSPTAKGKPIVNEIKSDHLSTCKSEEKLTVDKVISTNDIQKAECMKTTVNNKCAKTTKNENGKEKKNDILISCKTQNSSTTIDKTTSKEHTKKTESNEPVIKHSETSISDERSAESENKARSTEDANKKKTRKNSIHQVASLTKLSKTSVNVLEEMKSGNLKTCKSREEAVANETASSNEEMKDYEFVDPVAVMERPTKPSKEKVKEKSNDSKACDSKNEVPSINKATDKEQNIADDGNSKAEDKYEFIEMKSDDSTAKEDVTNNEKPNNDEDGQEAGIYESVAIMKDDKKSNEIS</sequence>
<protein>
    <submittedName>
        <fullName evidence="2">Uncharacterized protein</fullName>
    </submittedName>
</protein>
<reference evidence="2 3" key="1">
    <citation type="submission" date="2013-11" db="EMBL/GenBank/DDBJ databases">
        <title>Draft genome of the bovine lungworm Dictyocaulus viviparus.</title>
        <authorList>
            <person name="Mitreva M."/>
        </authorList>
    </citation>
    <scope>NUCLEOTIDE SEQUENCE [LARGE SCALE GENOMIC DNA]</scope>
    <source>
        <strain evidence="2 3">HannoverDv2000</strain>
    </source>
</reference>
<feature type="compositionally biased region" description="Basic and acidic residues" evidence="1">
    <location>
        <begin position="286"/>
        <end position="296"/>
    </location>
</feature>
<feature type="region of interest" description="Disordered" evidence="1">
    <location>
        <begin position="77"/>
        <end position="140"/>
    </location>
</feature>
<gene>
    <name evidence="2" type="ORF">DICVIV_00345</name>
</gene>
<evidence type="ECO:0000256" key="1">
    <source>
        <dbReference type="SAM" id="MobiDB-lite"/>
    </source>
</evidence>
<evidence type="ECO:0000313" key="2">
    <source>
        <dbReference type="EMBL" id="KJH53407.1"/>
    </source>
</evidence>
<accession>A0A0D8YB26</accession>
<reference evidence="3" key="2">
    <citation type="journal article" date="2016" name="Sci. Rep.">
        <title>Dictyocaulus viviparus genome, variome and transcriptome elucidate lungworm biology and support future intervention.</title>
        <authorList>
            <person name="McNulty S.N."/>
            <person name="Strube C."/>
            <person name="Rosa B.A."/>
            <person name="Martin J.C."/>
            <person name="Tyagi R."/>
            <person name="Choi Y.J."/>
            <person name="Wang Q."/>
            <person name="Hallsworth Pepin K."/>
            <person name="Zhang X."/>
            <person name="Ozersky P."/>
            <person name="Wilson R.K."/>
            <person name="Sternberg P.W."/>
            <person name="Gasser R.B."/>
            <person name="Mitreva M."/>
        </authorList>
    </citation>
    <scope>NUCLEOTIDE SEQUENCE [LARGE SCALE GENOMIC DNA]</scope>
    <source>
        <strain evidence="3">HannoverDv2000</strain>
    </source>
</reference>
<name>A0A0D8YB26_DICVI</name>
<feature type="compositionally biased region" description="Basic and acidic residues" evidence="1">
    <location>
        <begin position="227"/>
        <end position="270"/>
    </location>
</feature>
<feature type="compositionally biased region" description="Basic and acidic residues" evidence="1">
    <location>
        <begin position="196"/>
        <end position="219"/>
    </location>
</feature>
<dbReference type="Proteomes" id="UP000053766">
    <property type="component" value="Unassembled WGS sequence"/>
</dbReference>
<dbReference type="AlphaFoldDB" id="A0A0D8YB26"/>
<keyword evidence="3" id="KW-1185">Reference proteome</keyword>
<feature type="region of interest" description="Disordered" evidence="1">
    <location>
        <begin position="164"/>
        <end position="296"/>
    </location>
</feature>